<name>A0A8H3LPN6_9GLOM</name>
<feature type="compositionally biased region" description="Basic and acidic residues" evidence="1">
    <location>
        <begin position="84"/>
        <end position="100"/>
    </location>
</feature>
<feature type="compositionally biased region" description="Acidic residues" evidence="1">
    <location>
        <begin position="25"/>
        <end position="39"/>
    </location>
</feature>
<evidence type="ECO:0000313" key="3">
    <source>
        <dbReference type="Proteomes" id="UP000615446"/>
    </source>
</evidence>
<feature type="region of interest" description="Disordered" evidence="1">
    <location>
        <begin position="22"/>
        <end position="47"/>
    </location>
</feature>
<evidence type="ECO:0000313" key="2">
    <source>
        <dbReference type="EMBL" id="GES89143.1"/>
    </source>
</evidence>
<sequence length="100" mass="10849">MIDEFVLVAVVDVKWDVKEIQGGESEGEEEIKSEEEESEGGIGIGKGGGGTLRHNFIFSEHDSNVLEVVPESEKAISLKGGSLKSEKSSTKRRVLKESCI</sequence>
<accession>A0A8H3LPN6</accession>
<proteinExistence type="predicted"/>
<protein>
    <submittedName>
        <fullName evidence="2">Uncharacterized protein</fullName>
    </submittedName>
</protein>
<dbReference type="Proteomes" id="UP000615446">
    <property type="component" value="Unassembled WGS sequence"/>
</dbReference>
<gene>
    <name evidence="2" type="ORF">RCL2_001605600</name>
</gene>
<dbReference type="AlphaFoldDB" id="A0A8H3LPN6"/>
<comment type="caution">
    <text evidence="2">The sequence shown here is derived from an EMBL/GenBank/DDBJ whole genome shotgun (WGS) entry which is preliminary data.</text>
</comment>
<evidence type="ECO:0000256" key="1">
    <source>
        <dbReference type="SAM" id="MobiDB-lite"/>
    </source>
</evidence>
<organism evidence="2 3">
    <name type="scientific">Rhizophagus clarus</name>
    <dbReference type="NCBI Taxonomy" id="94130"/>
    <lineage>
        <taxon>Eukaryota</taxon>
        <taxon>Fungi</taxon>
        <taxon>Fungi incertae sedis</taxon>
        <taxon>Mucoromycota</taxon>
        <taxon>Glomeromycotina</taxon>
        <taxon>Glomeromycetes</taxon>
        <taxon>Glomerales</taxon>
        <taxon>Glomeraceae</taxon>
        <taxon>Rhizophagus</taxon>
    </lineage>
</organism>
<feature type="region of interest" description="Disordered" evidence="1">
    <location>
        <begin position="79"/>
        <end position="100"/>
    </location>
</feature>
<dbReference type="EMBL" id="BLAL01000183">
    <property type="protein sequence ID" value="GES89143.1"/>
    <property type="molecule type" value="Genomic_DNA"/>
</dbReference>
<reference evidence="2" key="1">
    <citation type="submission" date="2019-10" db="EMBL/GenBank/DDBJ databases">
        <title>Conservation and host-specific expression of non-tandemly repeated heterogenous ribosome RNA gene in arbuscular mycorrhizal fungi.</title>
        <authorList>
            <person name="Maeda T."/>
            <person name="Kobayashi Y."/>
            <person name="Nakagawa T."/>
            <person name="Ezawa T."/>
            <person name="Yamaguchi K."/>
            <person name="Bino T."/>
            <person name="Nishimoto Y."/>
            <person name="Shigenobu S."/>
            <person name="Kawaguchi M."/>
        </authorList>
    </citation>
    <scope>NUCLEOTIDE SEQUENCE</scope>
    <source>
        <strain evidence="2">HR1</strain>
    </source>
</reference>